<protein>
    <recommendedName>
        <fullName evidence="2">BTB domain-containing protein</fullName>
    </recommendedName>
</protein>
<evidence type="ECO:0000256" key="1">
    <source>
        <dbReference type="ARBA" id="ARBA00004906"/>
    </source>
</evidence>
<dbReference type="OMA" id="HIRCTEE"/>
<evidence type="ECO:0000313" key="3">
    <source>
        <dbReference type="EMBL" id="KAH9327623.1"/>
    </source>
</evidence>
<dbReference type="SMART" id="SM00225">
    <property type="entry name" value="BTB"/>
    <property type="match status" value="1"/>
</dbReference>
<name>A0AA38GSH7_TAXCH</name>
<reference evidence="3 4" key="1">
    <citation type="journal article" date="2021" name="Nat. Plants">
        <title>The Taxus genome provides insights into paclitaxel biosynthesis.</title>
        <authorList>
            <person name="Xiong X."/>
            <person name="Gou J."/>
            <person name="Liao Q."/>
            <person name="Li Y."/>
            <person name="Zhou Q."/>
            <person name="Bi G."/>
            <person name="Li C."/>
            <person name="Du R."/>
            <person name="Wang X."/>
            <person name="Sun T."/>
            <person name="Guo L."/>
            <person name="Liang H."/>
            <person name="Lu P."/>
            <person name="Wu Y."/>
            <person name="Zhang Z."/>
            <person name="Ro D.K."/>
            <person name="Shang Y."/>
            <person name="Huang S."/>
            <person name="Yan J."/>
        </authorList>
    </citation>
    <scope>NUCLEOTIDE SEQUENCE [LARGE SCALE GENOMIC DNA]</scope>
    <source>
        <strain evidence="3">Ta-2019</strain>
    </source>
</reference>
<gene>
    <name evidence="3" type="ORF">KI387_007801</name>
</gene>
<dbReference type="GO" id="GO:0005634">
    <property type="term" value="C:nucleus"/>
    <property type="evidence" value="ECO:0007669"/>
    <property type="project" value="TreeGrafter"/>
</dbReference>
<comment type="caution">
    <text evidence="3">The sequence shown here is derived from an EMBL/GenBank/DDBJ whole genome shotgun (WGS) entry which is preliminary data.</text>
</comment>
<dbReference type="GO" id="GO:0010114">
    <property type="term" value="P:response to red light"/>
    <property type="evidence" value="ECO:0007669"/>
    <property type="project" value="TreeGrafter"/>
</dbReference>
<feature type="non-terminal residue" evidence="3">
    <location>
        <position position="1"/>
    </location>
</feature>
<dbReference type="InterPro" id="IPR045890">
    <property type="entry name" value="POB1-like"/>
</dbReference>
<dbReference type="CDD" id="cd18186">
    <property type="entry name" value="BTB_POZ_ZBTB_KLHL-like"/>
    <property type="match status" value="1"/>
</dbReference>
<evidence type="ECO:0000259" key="2">
    <source>
        <dbReference type="PROSITE" id="PS50097"/>
    </source>
</evidence>
<dbReference type="AlphaFoldDB" id="A0AA38GSH7"/>
<accession>A0AA38GSH7</accession>
<keyword evidence="4" id="KW-1185">Reference proteome</keyword>
<dbReference type="Proteomes" id="UP000824469">
    <property type="component" value="Unassembled WGS sequence"/>
</dbReference>
<evidence type="ECO:0000313" key="4">
    <source>
        <dbReference type="Proteomes" id="UP000824469"/>
    </source>
</evidence>
<comment type="pathway">
    <text evidence="1">Protein modification; protein ubiquitination.</text>
</comment>
<dbReference type="EMBL" id="JAHRHJ020000002">
    <property type="protein sequence ID" value="KAH9327623.1"/>
    <property type="molecule type" value="Genomic_DNA"/>
</dbReference>
<dbReference type="PANTHER" id="PTHR46336">
    <property type="entry name" value="OS02G0260700 PROTEIN"/>
    <property type="match status" value="1"/>
</dbReference>
<dbReference type="Gene3D" id="3.30.710.10">
    <property type="entry name" value="Potassium Channel Kv1.1, Chain A"/>
    <property type="match status" value="1"/>
</dbReference>
<proteinExistence type="predicted"/>
<dbReference type="Pfam" id="PF00651">
    <property type="entry name" value="BTB"/>
    <property type="match status" value="1"/>
</dbReference>
<dbReference type="PANTHER" id="PTHR46336:SF3">
    <property type="entry name" value="BTB_POZ DOMAIN-CONTAINING PROTEIN POB1"/>
    <property type="match status" value="1"/>
</dbReference>
<dbReference type="PROSITE" id="PS50097">
    <property type="entry name" value="BTB"/>
    <property type="match status" value="1"/>
</dbReference>
<feature type="domain" description="BTB" evidence="2">
    <location>
        <begin position="10"/>
        <end position="84"/>
    </location>
</feature>
<organism evidence="3 4">
    <name type="scientific">Taxus chinensis</name>
    <name type="common">Chinese yew</name>
    <name type="synonym">Taxus wallichiana var. chinensis</name>
    <dbReference type="NCBI Taxonomy" id="29808"/>
    <lineage>
        <taxon>Eukaryota</taxon>
        <taxon>Viridiplantae</taxon>
        <taxon>Streptophyta</taxon>
        <taxon>Embryophyta</taxon>
        <taxon>Tracheophyta</taxon>
        <taxon>Spermatophyta</taxon>
        <taxon>Pinopsida</taxon>
        <taxon>Pinidae</taxon>
        <taxon>Conifers II</taxon>
        <taxon>Cupressales</taxon>
        <taxon>Taxaceae</taxon>
        <taxon>Taxus</taxon>
    </lineage>
</organism>
<feature type="non-terminal residue" evidence="3">
    <location>
        <position position="171"/>
    </location>
</feature>
<dbReference type="InterPro" id="IPR000210">
    <property type="entry name" value="BTB/POZ_dom"/>
</dbReference>
<dbReference type="InterPro" id="IPR011333">
    <property type="entry name" value="SKP1/BTB/POZ_sf"/>
</dbReference>
<dbReference type="SUPFAM" id="SSF54695">
    <property type="entry name" value="POZ domain"/>
    <property type="match status" value="1"/>
</dbReference>
<sequence>DQNGDGKILCSCSMDCSASAVRVRTIYVSSLLLAAKSPFFFKLFSNGMRESEQRDVTIHIRCTEEVSFMDLLNFVYCETLKARTRTALLNVLMVADKFEVVSCMHHCVDALQSLLTPNSALPENAKNLLIKHLAGNKGFEEEFMDLPLAAIELALSKDELQVKSEDALYDI</sequence>